<feature type="non-terminal residue" evidence="1">
    <location>
        <position position="1"/>
    </location>
</feature>
<comment type="caution">
    <text evidence="1">The sequence shown here is derived from an EMBL/GenBank/DDBJ whole genome shotgun (WGS) entry which is preliminary data.</text>
</comment>
<protein>
    <submittedName>
        <fullName evidence="1">Uncharacterized protein</fullName>
    </submittedName>
</protein>
<reference evidence="1" key="1">
    <citation type="submission" date="2020-07" db="EMBL/GenBank/DDBJ databases">
        <authorList>
            <person name="Nazaruddin N."/>
        </authorList>
    </citation>
    <scope>NUCLEOTIDE SEQUENCE</scope>
</reference>
<dbReference type="AlphaFoldDB" id="A0A6V7GXA1"/>
<gene>
    <name evidence="1" type="ORF">MHI_LOCUS178121</name>
</gene>
<dbReference type="Proteomes" id="UP000752696">
    <property type="component" value="Unassembled WGS sequence"/>
</dbReference>
<organism evidence="1 2">
    <name type="scientific">Heterotrigona itama</name>
    <dbReference type="NCBI Taxonomy" id="395501"/>
    <lineage>
        <taxon>Eukaryota</taxon>
        <taxon>Metazoa</taxon>
        <taxon>Ecdysozoa</taxon>
        <taxon>Arthropoda</taxon>
        <taxon>Hexapoda</taxon>
        <taxon>Insecta</taxon>
        <taxon>Pterygota</taxon>
        <taxon>Neoptera</taxon>
        <taxon>Endopterygota</taxon>
        <taxon>Hymenoptera</taxon>
        <taxon>Apocrita</taxon>
        <taxon>Aculeata</taxon>
        <taxon>Apoidea</taxon>
        <taxon>Anthophila</taxon>
        <taxon>Apidae</taxon>
        <taxon>Heterotrigona</taxon>
    </lineage>
</organism>
<proteinExistence type="predicted"/>
<evidence type="ECO:0000313" key="2">
    <source>
        <dbReference type="Proteomes" id="UP000752696"/>
    </source>
</evidence>
<evidence type="ECO:0000313" key="1">
    <source>
        <dbReference type="EMBL" id="CAD1470132.1"/>
    </source>
</evidence>
<sequence>MPVSMVTVVSTNCWNSKVRPSRRSNLYIGCSRCPTLGAW</sequence>
<keyword evidence="2" id="KW-1185">Reference proteome</keyword>
<name>A0A6V7GXA1_9HYME</name>
<dbReference type="EMBL" id="CAJDYZ010003445">
    <property type="protein sequence ID" value="CAD1470132.1"/>
    <property type="molecule type" value="Genomic_DNA"/>
</dbReference>
<accession>A0A6V7GXA1</accession>